<proteinExistence type="predicted"/>
<dbReference type="EMBL" id="JABBWG010000006">
    <property type="protein sequence ID" value="KAG1821655.1"/>
    <property type="molecule type" value="Genomic_DNA"/>
</dbReference>
<evidence type="ECO:0000313" key="2">
    <source>
        <dbReference type="Proteomes" id="UP000807769"/>
    </source>
</evidence>
<name>A0A9P7EH56_9AGAM</name>
<comment type="caution">
    <text evidence="1">The sequence shown here is derived from an EMBL/GenBank/DDBJ whole genome shotgun (WGS) entry which is preliminary data.</text>
</comment>
<sequence length="54" mass="6243">MSDVRLDQPVSAERCSISLSSYRSRCHNEYDSLAGFQPTQEEFKTCRPMAYHTL</sequence>
<reference evidence="1" key="1">
    <citation type="journal article" date="2020" name="New Phytol.">
        <title>Comparative genomics reveals dynamic genome evolution in host specialist ectomycorrhizal fungi.</title>
        <authorList>
            <person name="Lofgren L.A."/>
            <person name="Nguyen N.H."/>
            <person name="Vilgalys R."/>
            <person name="Ruytinx J."/>
            <person name="Liao H.L."/>
            <person name="Branco S."/>
            <person name="Kuo A."/>
            <person name="LaButti K."/>
            <person name="Lipzen A."/>
            <person name="Andreopoulos W."/>
            <person name="Pangilinan J."/>
            <person name="Riley R."/>
            <person name="Hundley H."/>
            <person name="Na H."/>
            <person name="Barry K."/>
            <person name="Grigoriev I.V."/>
            <person name="Stajich J.E."/>
            <person name="Kennedy P.G."/>
        </authorList>
    </citation>
    <scope>NUCLEOTIDE SEQUENCE</scope>
    <source>
        <strain evidence="1">MN1</strain>
    </source>
</reference>
<accession>A0A9P7EH56</accession>
<dbReference type="AlphaFoldDB" id="A0A9P7EH56"/>
<protein>
    <submittedName>
        <fullName evidence="1">Uncharacterized protein</fullName>
    </submittedName>
</protein>
<keyword evidence="2" id="KW-1185">Reference proteome</keyword>
<feature type="non-terminal residue" evidence="1">
    <location>
        <position position="1"/>
    </location>
</feature>
<organism evidence="1 2">
    <name type="scientific">Suillus subaureus</name>
    <dbReference type="NCBI Taxonomy" id="48587"/>
    <lineage>
        <taxon>Eukaryota</taxon>
        <taxon>Fungi</taxon>
        <taxon>Dikarya</taxon>
        <taxon>Basidiomycota</taxon>
        <taxon>Agaricomycotina</taxon>
        <taxon>Agaricomycetes</taxon>
        <taxon>Agaricomycetidae</taxon>
        <taxon>Boletales</taxon>
        <taxon>Suillineae</taxon>
        <taxon>Suillaceae</taxon>
        <taxon>Suillus</taxon>
    </lineage>
</organism>
<evidence type="ECO:0000313" key="1">
    <source>
        <dbReference type="EMBL" id="KAG1821655.1"/>
    </source>
</evidence>
<gene>
    <name evidence="1" type="ORF">BJ212DRAFT_1332739</name>
</gene>
<dbReference type="GeneID" id="64628834"/>
<dbReference type="Proteomes" id="UP000807769">
    <property type="component" value="Unassembled WGS sequence"/>
</dbReference>
<dbReference type="RefSeq" id="XP_041196395.1">
    <property type="nucleotide sequence ID" value="XM_041334817.1"/>
</dbReference>